<protein>
    <recommendedName>
        <fullName evidence="2">site-specific DNA-methyltransferase (adenine-specific)</fullName>
        <ecNumber evidence="2">2.1.1.72</ecNumber>
    </recommendedName>
</protein>
<evidence type="ECO:0000313" key="9">
    <source>
        <dbReference type="Proteomes" id="UP000249375"/>
    </source>
</evidence>
<dbReference type="PROSITE" id="PS00092">
    <property type="entry name" value="N6_MTASE"/>
    <property type="match status" value="1"/>
</dbReference>
<dbReference type="REBASE" id="364081">
    <property type="entry name" value="M.AspE39ORF5855P"/>
</dbReference>
<dbReference type="Gene3D" id="3.40.50.150">
    <property type="entry name" value="Vaccinia Virus protein VP39"/>
    <property type="match status" value="1"/>
</dbReference>
<keyword evidence="5" id="KW-0949">S-adenosyl-L-methionine</keyword>
<dbReference type="PRINTS" id="PR00506">
    <property type="entry name" value="D21N6MTFRASE"/>
</dbReference>
<proteinExistence type="inferred from homology"/>
<evidence type="ECO:0000256" key="2">
    <source>
        <dbReference type="ARBA" id="ARBA00011900"/>
    </source>
</evidence>
<dbReference type="GO" id="GO:0003677">
    <property type="term" value="F:DNA binding"/>
    <property type="evidence" value="ECO:0007669"/>
    <property type="project" value="InterPro"/>
</dbReference>
<dbReference type="KEGG" id="alq:C7Y71_005855"/>
<keyword evidence="9" id="KW-1185">Reference proteome</keyword>
<dbReference type="InterPro" id="IPR002052">
    <property type="entry name" value="DNA_methylase_N6_adenine_CS"/>
</dbReference>
<comment type="catalytic activity">
    <reaction evidence="6">
        <text>a 2'-deoxyadenosine in DNA + S-adenosyl-L-methionine = an N(6)-methyl-2'-deoxyadenosine in DNA + S-adenosyl-L-homocysteine + H(+)</text>
        <dbReference type="Rhea" id="RHEA:15197"/>
        <dbReference type="Rhea" id="RHEA-COMP:12418"/>
        <dbReference type="Rhea" id="RHEA-COMP:12419"/>
        <dbReference type="ChEBI" id="CHEBI:15378"/>
        <dbReference type="ChEBI" id="CHEBI:57856"/>
        <dbReference type="ChEBI" id="CHEBI:59789"/>
        <dbReference type="ChEBI" id="CHEBI:90615"/>
        <dbReference type="ChEBI" id="CHEBI:90616"/>
        <dbReference type="EC" id="2.1.1.72"/>
    </reaction>
</comment>
<evidence type="ECO:0000256" key="3">
    <source>
        <dbReference type="ARBA" id="ARBA00022603"/>
    </source>
</evidence>
<dbReference type="OrthoDB" id="9800801at2"/>
<dbReference type="InterPro" id="IPR002941">
    <property type="entry name" value="DNA_methylase_N4/N6"/>
</dbReference>
<evidence type="ECO:0000259" key="7">
    <source>
        <dbReference type="Pfam" id="PF01555"/>
    </source>
</evidence>
<name>A0A5P8E6D7_9BACT</name>
<gene>
    <name evidence="8" type="ORF">C7Y71_005855</name>
</gene>
<accession>A0A5P8E6D7</accession>
<comment type="similarity">
    <text evidence="1">Belongs to the N(4)/N(6)-methyltransferase family.</text>
</comment>
<dbReference type="GO" id="GO:0032259">
    <property type="term" value="P:methylation"/>
    <property type="evidence" value="ECO:0007669"/>
    <property type="project" value="UniProtKB-KW"/>
</dbReference>
<dbReference type="EC" id="2.1.1.72" evidence="2"/>
<evidence type="ECO:0000256" key="6">
    <source>
        <dbReference type="ARBA" id="ARBA00047942"/>
    </source>
</evidence>
<keyword evidence="4 8" id="KW-0808">Transferase</keyword>
<reference evidence="8 9" key="1">
    <citation type="submission" date="2018-11" db="EMBL/GenBank/DDBJ databases">
        <authorList>
            <person name="Na S.W."/>
            <person name="Baik M."/>
        </authorList>
    </citation>
    <scope>NUCLEOTIDE SEQUENCE [LARGE SCALE GENOMIC DNA]</scope>
    <source>
        <strain evidence="8 9">E39</strain>
    </source>
</reference>
<organism evidence="8 9">
    <name type="scientific">Pseudoprevotella muciniphila</name>
    <dbReference type="NCBI Taxonomy" id="2133944"/>
    <lineage>
        <taxon>Bacteria</taxon>
        <taxon>Pseudomonadati</taxon>
        <taxon>Bacteroidota</taxon>
        <taxon>Bacteroidia</taxon>
        <taxon>Bacteroidales</taxon>
        <taxon>Prevotellaceae</taxon>
        <taxon>Pseudoprevotella</taxon>
    </lineage>
</organism>
<feature type="domain" description="DNA methylase N-4/N-6" evidence="7">
    <location>
        <begin position="87"/>
        <end position="395"/>
    </location>
</feature>
<evidence type="ECO:0000256" key="4">
    <source>
        <dbReference type="ARBA" id="ARBA00022679"/>
    </source>
</evidence>
<dbReference type="SUPFAM" id="SSF53335">
    <property type="entry name" value="S-adenosyl-L-methionine-dependent methyltransferases"/>
    <property type="match status" value="1"/>
</dbReference>
<dbReference type="EMBL" id="CP033459">
    <property type="protein sequence ID" value="QFQ12575.1"/>
    <property type="molecule type" value="Genomic_DNA"/>
</dbReference>
<dbReference type="InterPro" id="IPR029063">
    <property type="entry name" value="SAM-dependent_MTases_sf"/>
</dbReference>
<dbReference type="GO" id="GO:0008170">
    <property type="term" value="F:N-methyltransferase activity"/>
    <property type="evidence" value="ECO:0007669"/>
    <property type="project" value="InterPro"/>
</dbReference>
<evidence type="ECO:0000256" key="5">
    <source>
        <dbReference type="ARBA" id="ARBA00022691"/>
    </source>
</evidence>
<keyword evidence="3 8" id="KW-0489">Methyltransferase</keyword>
<dbReference type="GO" id="GO:0009007">
    <property type="term" value="F:site-specific DNA-methyltransferase (adenine-specific) activity"/>
    <property type="evidence" value="ECO:0007669"/>
    <property type="project" value="UniProtKB-EC"/>
</dbReference>
<dbReference type="Pfam" id="PF01555">
    <property type="entry name" value="N6_N4_Mtase"/>
    <property type="match status" value="1"/>
</dbReference>
<evidence type="ECO:0000256" key="1">
    <source>
        <dbReference type="ARBA" id="ARBA00006594"/>
    </source>
</evidence>
<evidence type="ECO:0000313" key="8">
    <source>
        <dbReference type="EMBL" id="QFQ12575.1"/>
    </source>
</evidence>
<dbReference type="RefSeq" id="WP_111899383.1">
    <property type="nucleotide sequence ID" value="NZ_CP033459.1"/>
</dbReference>
<dbReference type="InterPro" id="IPR002295">
    <property type="entry name" value="N4/N6-MTase_EcoPI_Mod-like"/>
</dbReference>
<sequence length="553" mass="64374">MNKSQYESLSKEQLIDKILKLEKERYGLVWEDKEEDVAKRCESKLPLLEKDCSREIVCDPSLPYNIIIEGDNYHSLYALSFTHKKSIDVIYIDPPYNTGKKKEWKYNDSWVDENDKYRHSKWLSFMSKRMRLAKNLLKSSGVIFISVDNNEVAQLKLLCDSIFGEKNFCGQIIWRKKSGGGQTDDFFVTEHEYILCYRRTSAFMWIDETIPMSAKGYKSEDEKGKYRLVKLAKWGSAAKREDRPTMYFSIKAPDKKRIYPIAPDGSPGRWRVGKKKMKKLIDEELVEWATDDDGVWIPYEKIYYDGDDVKVLKNRSIYYYVAETGDATRLLTKLFGKKDVFENPKPIELIKELLSHSKNSVVLDFFAGSASTGHAVLEMNKEDGGHRKFILCTNNENNICTEVTYPRIEKVIKGYSNVQGIPANLKYYTQTFVPVISSDSDKRELVNRSTEILCVAEDCFEEVRRRNKGTFDFSIFKSTEKQMAIIYDEDSIGDCVDYLNNNKVKQKTVIYVFSYDHTYDTEDFVELNIDYSVKPIPEAIINVYRKISKMKKK</sequence>
<dbReference type="AlphaFoldDB" id="A0A5P8E6D7"/>
<dbReference type="Proteomes" id="UP000249375">
    <property type="component" value="Chromosome"/>
</dbReference>